<gene>
    <name evidence="1" type="ORF">VL20_4843</name>
</gene>
<sequence length="117" mass="13498">MPAKDFLDLEEKKNLQKALKEEERAEVRERILMFLLLNDGKTQREIAEFIGCSLKTVAPWCVHGDPNNLESLEDGRKNGNHKKATEEYINLLLKIVDEDPKELGYEFGRWTAARLAI</sequence>
<organism evidence="1 2">
    <name type="scientific">Microcystis panniformis FACHB-1757</name>
    <dbReference type="NCBI Taxonomy" id="1638788"/>
    <lineage>
        <taxon>Bacteria</taxon>
        <taxon>Bacillati</taxon>
        <taxon>Cyanobacteriota</taxon>
        <taxon>Cyanophyceae</taxon>
        <taxon>Oscillatoriophycideae</taxon>
        <taxon>Chroococcales</taxon>
        <taxon>Microcystaceae</taxon>
        <taxon>Microcystis</taxon>
    </lineage>
</organism>
<name>A0A0K1S6T3_9CHRO</name>
<dbReference type="Proteomes" id="UP000068167">
    <property type="component" value="Chromosome"/>
</dbReference>
<evidence type="ECO:0000313" key="2">
    <source>
        <dbReference type="Proteomes" id="UP000068167"/>
    </source>
</evidence>
<dbReference type="Pfam" id="PF13384">
    <property type="entry name" value="HTH_23"/>
    <property type="match status" value="1"/>
</dbReference>
<dbReference type="SUPFAM" id="SSF46689">
    <property type="entry name" value="Homeodomain-like"/>
    <property type="match status" value="1"/>
</dbReference>
<dbReference type="PATRIC" id="fig|1638788.3.peg.4886"/>
<dbReference type="InterPro" id="IPR038116">
    <property type="entry name" value="TrpR-like_sf"/>
</dbReference>
<reference evidence="1 2" key="1">
    <citation type="journal article" date="2016" name="Stand. Genomic Sci.">
        <title>Complete genome sequence and genomic characterization of Microcystis panniformis FACHB 1757 by third-generation sequencing.</title>
        <authorList>
            <person name="Zhang J.Y."/>
            <person name="Guan R."/>
            <person name="Zhang H.J."/>
            <person name="Li H."/>
            <person name="Xiao P."/>
            <person name="Yu G.L."/>
            <person name="Du L."/>
            <person name="Cao D.M."/>
            <person name="Zhu B.C."/>
            <person name="Li R.H."/>
            <person name="Lu Z.H."/>
        </authorList>
    </citation>
    <scope>NUCLEOTIDE SEQUENCE [LARGE SCALE GENOMIC DNA]</scope>
    <source>
        <strain evidence="1 2">FACHB-1757</strain>
    </source>
</reference>
<dbReference type="Gene3D" id="1.10.1270.10">
    <property type="entry name" value="TrpR-like"/>
    <property type="match status" value="1"/>
</dbReference>
<evidence type="ECO:0000313" key="1">
    <source>
        <dbReference type="EMBL" id="AKV69728.1"/>
    </source>
</evidence>
<dbReference type="KEGG" id="mpk:VL20_4843"/>
<keyword evidence="2" id="KW-1185">Reference proteome</keyword>
<dbReference type="InterPro" id="IPR009057">
    <property type="entry name" value="Homeodomain-like_sf"/>
</dbReference>
<protein>
    <submittedName>
        <fullName evidence="1">Mobile element protein</fullName>
    </submittedName>
</protein>
<dbReference type="EMBL" id="CP011339">
    <property type="protein sequence ID" value="AKV69728.1"/>
    <property type="molecule type" value="Genomic_DNA"/>
</dbReference>
<proteinExistence type="predicted"/>
<dbReference type="AlphaFoldDB" id="A0A0K1S6T3"/>
<accession>A0A0K1S6T3</accession>